<gene>
    <name evidence="2" type="ORF">HELGO_WM14743</name>
</gene>
<name>A0A6S6T8I1_9GAMM</name>
<evidence type="ECO:0000313" key="2">
    <source>
        <dbReference type="EMBL" id="CAA6812716.1"/>
    </source>
</evidence>
<dbReference type="PANTHER" id="PTHR45458:SF1">
    <property type="entry name" value="SHORT CHAIN DEHYDROGENASE"/>
    <property type="match status" value="1"/>
</dbReference>
<dbReference type="InterPro" id="IPR002347">
    <property type="entry name" value="SDR_fam"/>
</dbReference>
<dbReference type="AlphaFoldDB" id="A0A6S6T8I1"/>
<dbReference type="EMBL" id="CACVAY010000056">
    <property type="protein sequence ID" value="CAA6812716.1"/>
    <property type="molecule type" value="Genomic_DNA"/>
</dbReference>
<reference evidence="2" key="1">
    <citation type="submission" date="2020-01" db="EMBL/GenBank/DDBJ databases">
        <authorList>
            <person name="Meier V. D."/>
            <person name="Meier V D."/>
        </authorList>
    </citation>
    <scope>NUCLEOTIDE SEQUENCE</scope>
    <source>
        <strain evidence="2">HLG_WM_MAG_07</strain>
    </source>
</reference>
<organism evidence="2">
    <name type="scientific">uncultured Thiotrichaceae bacterium</name>
    <dbReference type="NCBI Taxonomy" id="298394"/>
    <lineage>
        <taxon>Bacteria</taxon>
        <taxon>Pseudomonadati</taxon>
        <taxon>Pseudomonadota</taxon>
        <taxon>Gammaproteobacteria</taxon>
        <taxon>Thiotrichales</taxon>
        <taxon>Thiotrichaceae</taxon>
        <taxon>environmental samples</taxon>
    </lineage>
</organism>
<dbReference type="PANTHER" id="PTHR45458">
    <property type="entry name" value="SHORT-CHAIN DEHYDROGENASE/REDUCTASE SDR"/>
    <property type="match status" value="1"/>
</dbReference>
<dbReference type="SUPFAM" id="SSF51735">
    <property type="entry name" value="NAD(P)-binding Rossmann-fold domains"/>
    <property type="match status" value="1"/>
</dbReference>
<dbReference type="Gene3D" id="3.40.50.720">
    <property type="entry name" value="NAD(P)-binding Rossmann-like Domain"/>
    <property type="match status" value="1"/>
</dbReference>
<dbReference type="InterPro" id="IPR036291">
    <property type="entry name" value="NAD(P)-bd_dom_sf"/>
</dbReference>
<proteinExistence type="inferred from homology"/>
<sequence length="231" mass="25111">MPTLLITGANRGIGLELCKQYLAEDWTIHATCRQPESAQELNKLCQASNGKLTVHPLDVTNPTQIKNLQQVLKNTSIDILLNNAGVHAQDASQFGKSDEATWDEAVHVNLLAPLKMMEHFVDHVGDSEQRLIVNMSSKMGSIADNGSGGAYAYRATKAALNAVTVSAAQDLKYRKINVIVMHPGWVRTDMGGPNGEISVAECATQLRAIFGKLTLKDSGKFLDIDGTEIPW</sequence>
<dbReference type="GO" id="GO:0016616">
    <property type="term" value="F:oxidoreductase activity, acting on the CH-OH group of donors, NAD or NADP as acceptor"/>
    <property type="evidence" value="ECO:0007669"/>
    <property type="project" value="TreeGrafter"/>
</dbReference>
<dbReference type="CDD" id="cd05325">
    <property type="entry name" value="carb_red_sniffer_like_SDR_c"/>
    <property type="match status" value="1"/>
</dbReference>
<dbReference type="Pfam" id="PF00106">
    <property type="entry name" value="adh_short"/>
    <property type="match status" value="1"/>
</dbReference>
<comment type="similarity">
    <text evidence="1">Belongs to the short-chain dehydrogenases/reductases (SDR) family.</text>
</comment>
<accession>A0A6S6T8I1</accession>
<dbReference type="PRINTS" id="PR00081">
    <property type="entry name" value="GDHRDH"/>
</dbReference>
<protein>
    <submittedName>
        <fullName evidence="2">Short-chain dehydrogenase/reductase SDR</fullName>
    </submittedName>
</protein>
<dbReference type="InterPro" id="IPR052184">
    <property type="entry name" value="SDR_enzymes"/>
</dbReference>
<evidence type="ECO:0000256" key="1">
    <source>
        <dbReference type="RuleBase" id="RU000363"/>
    </source>
</evidence>
<dbReference type="PRINTS" id="PR00080">
    <property type="entry name" value="SDRFAMILY"/>
</dbReference>